<organism evidence="4 5">
    <name type="scientific">Pseudobacteroides cellulosolvens ATCC 35603 = DSM 2933</name>
    <dbReference type="NCBI Taxonomy" id="398512"/>
    <lineage>
        <taxon>Bacteria</taxon>
        <taxon>Bacillati</taxon>
        <taxon>Bacillota</taxon>
        <taxon>Clostridia</taxon>
        <taxon>Eubacteriales</taxon>
        <taxon>Oscillospiraceae</taxon>
        <taxon>Pseudobacteroides</taxon>
    </lineage>
</organism>
<dbReference type="RefSeq" id="WP_036940020.1">
    <property type="nucleotide sequence ID" value="NZ_JQKC01000010.1"/>
</dbReference>
<dbReference type="SMART" id="SM00116">
    <property type="entry name" value="CBS"/>
    <property type="match status" value="2"/>
</dbReference>
<feature type="domain" description="CBS" evidence="3">
    <location>
        <begin position="7"/>
        <end position="66"/>
    </location>
</feature>
<dbReference type="STRING" id="398512.Bccel_5665"/>
<dbReference type="AlphaFoldDB" id="A0A0L6JXV1"/>
<reference evidence="5" key="1">
    <citation type="submission" date="2015-07" db="EMBL/GenBank/DDBJ databases">
        <title>Near-Complete Genome Sequence of the Cellulolytic Bacterium Bacteroides (Pseudobacteroides) cellulosolvens ATCC 35603.</title>
        <authorList>
            <person name="Dassa B."/>
            <person name="Utturkar S.M."/>
            <person name="Klingeman D.M."/>
            <person name="Hurt R.A."/>
            <person name="Keller M."/>
            <person name="Xu J."/>
            <person name="Reddy Y.H.K."/>
            <person name="Borovok I."/>
            <person name="Grinberg I.R."/>
            <person name="Lamed R."/>
            <person name="Zhivin O."/>
            <person name="Bayer E.A."/>
            <person name="Brown S.D."/>
        </authorList>
    </citation>
    <scope>NUCLEOTIDE SEQUENCE [LARGE SCALE GENOMIC DNA]</scope>
    <source>
        <strain evidence="5">DSM 2933</strain>
    </source>
</reference>
<dbReference type="InterPro" id="IPR046342">
    <property type="entry name" value="CBS_dom_sf"/>
</dbReference>
<name>A0A0L6JXV1_9FIRM</name>
<evidence type="ECO:0000313" key="4">
    <source>
        <dbReference type="EMBL" id="KNY30385.1"/>
    </source>
</evidence>
<evidence type="ECO:0000259" key="3">
    <source>
        <dbReference type="PROSITE" id="PS51371"/>
    </source>
</evidence>
<protein>
    <submittedName>
        <fullName evidence="4">Putative signal transduction protein with CBS domain containing protein</fullName>
    </submittedName>
</protein>
<evidence type="ECO:0000256" key="1">
    <source>
        <dbReference type="ARBA" id="ARBA00023122"/>
    </source>
</evidence>
<dbReference type="SUPFAM" id="SSF54631">
    <property type="entry name" value="CBS-domain pair"/>
    <property type="match status" value="1"/>
</dbReference>
<feature type="domain" description="CBS" evidence="3">
    <location>
        <begin position="72"/>
        <end position="128"/>
    </location>
</feature>
<dbReference type="OrthoDB" id="9802114at2"/>
<dbReference type="InterPro" id="IPR051257">
    <property type="entry name" value="Diverse_CBS-Domain"/>
</dbReference>
<sequence length="146" mass="15843">MKVKEIMTKNIAYLNPMSTVVEAAQLMQKHNVGAIPVCDQSGVIGLVTDRDIVVRNIAHGKSPNDTPVKDVMTSQVTTISPETDVDDATKIMSQNQVRRLPVVENNMLVGILSLGDMAADSRFDTEASKALAEISIPAKPEKMPKK</sequence>
<dbReference type="PANTHER" id="PTHR43080">
    <property type="entry name" value="CBS DOMAIN-CONTAINING PROTEIN CBSX3, MITOCHONDRIAL"/>
    <property type="match status" value="1"/>
</dbReference>
<dbReference type="PATRIC" id="fig|398512.5.peg.5941"/>
<gene>
    <name evidence="4" type="ORF">Bccel_5665</name>
</gene>
<comment type="caution">
    <text evidence="4">The sequence shown here is derived from an EMBL/GenBank/DDBJ whole genome shotgun (WGS) entry which is preliminary data.</text>
</comment>
<dbReference type="eggNOG" id="COG0517">
    <property type="taxonomic scope" value="Bacteria"/>
</dbReference>
<dbReference type="PROSITE" id="PS51371">
    <property type="entry name" value="CBS"/>
    <property type="match status" value="2"/>
</dbReference>
<dbReference type="Pfam" id="PF00571">
    <property type="entry name" value="CBS"/>
    <property type="match status" value="2"/>
</dbReference>
<dbReference type="PANTHER" id="PTHR43080:SF2">
    <property type="entry name" value="CBS DOMAIN-CONTAINING PROTEIN"/>
    <property type="match status" value="1"/>
</dbReference>
<keyword evidence="5" id="KW-1185">Reference proteome</keyword>
<dbReference type="CDD" id="cd04622">
    <property type="entry name" value="CBS_pair_HRP1_like"/>
    <property type="match status" value="1"/>
</dbReference>
<dbReference type="Gene3D" id="3.10.580.10">
    <property type="entry name" value="CBS-domain"/>
    <property type="match status" value="1"/>
</dbReference>
<dbReference type="InterPro" id="IPR000644">
    <property type="entry name" value="CBS_dom"/>
</dbReference>
<evidence type="ECO:0000313" key="5">
    <source>
        <dbReference type="Proteomes" id="UP000036923"/>
    </source>
</evidence>
<dbReference type="EMBL" id="LGTC01000001">
    <property type="protein sequence ID" value="KNY30385.1"/>
    <property type="molecule type" value="Genomic_DNA"/>
</dbReference>
<dbReference type="Proteomes" id="UP000036923">
    <property type="component" value="Unassembled WGS sequence"/>
</dbReference>
<keyword evidence="1 2" id="KW-0129">CBS domain</keyword>
<accession>A0A0L6JXV1</accession>
<evidence type="ECO:0000256" key="2">
    <source>
        <dbReference type="PROSITE-ProRule" id="PRU00703"/>
    </source>
</evidence>
<proteinExistence type="predicted"/>